<protein>
    <submittedName>
        <fullName evidence="4">Phytoene desaturase</fullName>
    </submittedName>
</protein>
<reference evidence="4 5" key="1">
    <citation type="journal article" date="2002" name="Proc. Natl. Acad. Sci. U.S.A.">
        <title>The complete genome sequence of Chlorobium tepidum TLS, a photosynthetic, anaerobic, green-sulfur bacterium.</title>
        <authorList>
            <person name="Eisen J.A."/>
            <person name="Nelson K.E."/>
            <person name="Paulsen I.T."/>
            <person name="Heidelberg J.F."/>
            <person name="Wu M."/>
            <person name="Dodson R.J."/>
            <person name="Deboy R."/>
            <person name="Gwinn M.L."/>
            <person name="Nelson W.C."/>
            <person name="Haft D.H."/>
            <person name="Hickey E.K."/>
            <person name="Peterson J.D."/>
            <person name="Durkin A.S."/>
            <person name="Kolonay J.L."/>
            <person name="Yang F."/>
            <person name="Holt I."/>
            <person name="Umayam L.A."/>
            <person name="Mason T."/>
            <person name="Brenner M."/>
            <person name="Shea T.P."/>
            <person name="Parksey D."/>
            <person name="Nierman W.C."/>
            <person name="Feldblyum T.V."/>
            <person name="Hansen C.L."/>
            <person name="Craven M.B."/>
            <person name="Radune D."/>
            <person name="Vamathevan J."/>
            <person name="Khouri H."/>
            <person name="White O."/>
            <person name="Gruber T.M."/>
            <person name="Ketchum K.A."/>
            <person name="Venter J.C."/>
            <person name="Tettelin H."/>
            <person name="Bryant D.A."/>
            <person name="Fraser C.M."/>
        </authorList>
    </citation>
    <scope>NUCLEOTIDE SEQUENCE [LARGE SCALE GENOMIC DNA]</scope>
    <source>
        <strain evidence="5">ATCC 49652 / DSM 12025 / NBRC 103806 / TLS</strain>
    </source>
</reference>
<dbReference type="InterPro" id="IPR001613">
    <property type="entry name" value="Flavin_amine_oxidase"/>
</dbReference>
<dbReference type="Gene3D" id="3.50.50.60">
    <property type="entry name" value="FAD/NAD(P)-binding domain"/>
    <property type="match status" value="1"/>
</dbReference>
<dbReference type="OrthoDB" id="9767561at2"/>
<dbReference type="PANTHER" id="PTHR42923:SF46">
    <property type="entry name" value="AMINE OXIDASE"/>
    <property type="match status" value="1"/>
</dbReference>
<dbReference type="Pfam" id="PF01593">
    <property type="entry name" value="Amino_oxidase"/>
    <property type="match status" value="1"/>
</dbReference>
<accession>Q8KE83</accession>
<dbReference type="PATRIC" id="fig|194439.7.peg.732"/>
<keyword evidence="5" id="KW-1185">Reference proteome</keyword>
<dbReference type="STRING" id="194439.CT0807"/>
<sequence>MQGMNGEKKKVLIIGGGLAGLTAVKRLVDRGFQVKVLEKRPIYGGKVSAWKDEEGDWIESGTHCFFGAYGVLYDLMKEIKTYHAVIWKEHQLTYTLEGGNSFTFNTWDLPSPLHLLPAIIKNGYFTFGEMAAFSKSLIPLALQKANYPPTQDHLTFAEWAEQKKFGKRLMDKMFRPMSLALKFIPPEEISAKIILDVTETFYRIPDSSRMGFLKGSPQEYLHQPLVDYSTQKGAVFQNNITVDELLFDGQQIRGVQLRNGEILDADYYVAALPIHNLCKVLPSSLKQQDRFFGDLDRLKGVPVISVQLWYDREISPIDNVLFSPDGVIPVYANLARTTPDYRMLRGERFEGKTRFEFCVAPARELMALTKEEIIARVDQSVRANFPKETQGAKILKSTLVKIPRSVYAPLPGMEKFRPTQKTPVGNLFLAGGFSQQLYYDSMGGAVMSANLAVDALVKAASDNGH</sequence>
<dbReference type="EMBL" id="AE006470">
    <property type="protein sequence ID" value="AAM72043.1"/>
    <property type="molecule type" value="Genomic_DNA"/>
</dbReference>
<dbReference type="SUPFAM" id="SSF51905">
    <property type="entry name" value="FAD/NAD(P)-binding domain"/>
    <property type="match status" value="1"/>
</dbReference>
<dbReference type="AlphaFoldDB" id="Q8KE83"/>
<dbReference type="eggNOG" id="COG1233">
    <property type="taxonomic scope" value="Bacteria"/>
</dbReference>
<evidence type="ECO:0000313" key="5">
    <source>
        <dbReference type="Proteomes" id="UP000001007"/>
    </source>
</evidence>
<dbReference type="Proteomes" id="UP000001007">
    <property type="component" value="Chromosome"/>
</dbReference>
<dbReference type="EnsemblBacteria" id="AAM72043">
    <property type="protein sequence ID" value="AAM72043"/>
    <property type="gene ID" value="CT0807"/>
</dbReference>
<dbReference type="KEGG" id="cte:CT0807"/>
<evidence type="ECO:0000256" key="1">
    <source>
        <dbReference type="ARBA" id="ARBA00001974"/>
    </source>
</evidence>
<dbReference type="HOGENOM" id="CLU_022687_1_0_10"/>
<organism evidence="4 5">
    <name type="scientific">Chlorobaculum tepidum (strain ATCC 49652 / DSM 12025 / NBRC 103806 / TLS)</name>
    <name type="common">Chlorobium tepidum</name>
    <dbReference type="NCBI Taxonomy" id="194439"/>
    <lineage>
        <taxon>Bacteria</taxon>
        <taxon>Pseudomonadati</taxon>
        <taxon>Chlorobiota</taxon>
        <taxon>Chlorobiia</taxon>
        <taxon>Chlorobiales</taxon>
        <taxon>Chlorobiaceae</taxon>
        <taxon>Chlorobaculum</taxon>
    </lineage>
</organism>
<dbReference type="InterPro" id="IPR050464">
    <property type="entry name" value="Zeta_carotene_desat/Oxidored"/>
</dbReference>
<dbReference type="InterPro" id="IPR036188">
    <property type="entry name" value="FAD/NAD-bd_sf"/>
</dbReference>
<evidence type="ECO:0000256" key="2">
    <source>
        <dbReference type="ARBA" id="ARBA00023002"/>
    </source>
</evidence>
<dbReference type="GO" id="GO:0016491">
    <property type="term" value="F:oxidoreductase activity"/>
    <property type="evidence" value="ECO:0007669"/>
    <property type="project" value="UniProtKB-KW"/>
</dbReference>
<dbReference type="PANTHER" id="PTHR42923">
    <property type="entry name" value="PROTOPORPHYRINOGEN OXIDASE"/>
    <property type="match status" value="1"/>
</dbReference>
<dbReference type="eggNOG" id="COG3349">
    <property type="taxonomic scope" value="Bacteria"/>
</dbReference>
<proteinExistence type="predicted"/>
<evidence type="ECO:0000259" key="3">
    <source>
        <dbReference type="Pfam" id="PF01593"/>
    </source>
</evidence>
<keyword evidence="2" id="KW-0560">Oxidoreductase</keyword>
<name>Q8KE83_CHLTE</name>
<gene>
    <name evidence="4" type="ordered locus">CT0807</name>
</gene>
<evidence type="ECO:0000313" key="4">
    <source>
        <dbReference type="EMBL" id="AAM72043.1"/>
    </source>
</evidence>
<dbReference type="PRINTS" id="PR00757">
    <property type="entry name" value="AMINEOXDASEF"/>
</dbReference>
<feature type="domain" description="Amine oxidase" evidence="3">
    <location>
        <begin position="18"/>
        <end position="456"/>
    </location>
</feature>
<dbReference type="InterPro" id="IPR002937">
    <property type="entry name" value="Amino_oxidase"/>
</dbReference>
<comment type="cofactor">
    <cofactor evidence="1">
        <name>FAD</name>
        <dbReference type="ChEBI" id="CHEBI:57692"/>
    </cofactor>
</comment>